<evidence type="ECO:0000313" key="3">
    <source>
        <dbReference type="Proteomes" id="UP000075424"/>
    </source>
</evidence>
<sequence>MKYKNQEDLPMFLTAEDIKELLKISKPKAYELMKQDGFPLIQFGRSMRVNRDEFFLWLSQKQGTSK</sequence>
<evidence type="ECO:0000259" key="1">
    <source>
        <dbReference type="Pfam" id="PF12728"/>
    </source>
</evidence>
<reference evidence="2 3" key="1">
    <citation type="submission" date="2016-01" db="EMBL/GenBank/DDBJ databases">
        <title>Draft Genome Sequences of Seven Thermophilic Sporeformers Isolated from Foods.</title>
        <authorList>
            <person name="Berendsen E.M."/>
            <person name="Wells-Bennik M.H."/>
            <person name="Krawcyk A.O."/>
            <person name="De Jong A."/>
            <person name="Holsappel S."/>
            <person name="Eijlander R.T."/>
            <person name="Kuipers O.P."/>
        </authorList>
    </citation>
    <scope>NUCLEOTIDE SEQUENCE [LARGE SCALE GENOMIC DNA]</scope>
    <source>
        <strain evidence="2 3">B4109</strain>
    </source>
</reference>
<dbReference type="RefSeq" id="WP_013401416.1">
    <property type="nucleotide sequence ID" value="NZ_JARMSN010000258.1"/>
</dbReference>
<protein>
    <recommendedName>
        <fullName evidence="1">Helix-turn-helix domain-containing protein</fullName>
    </recommendedName>
</protein>
<dbReference type="NCBIfam" id="TIGR01764">
    <property type="entry name" value="excise"/>
    <property type="match status" value="1"/>
</dbReference>
<name>A0A150MZB1_GEOSE</name>
<dbReference type="AlphaFoldDB" id="A0A150MZB1"/>
<dbReference type="InterPro" id="IPR010093">
    <property type="entry name" value="SinI_DNA-bd"/>
</dbReference>
<dbReference type="PATRIC" id="fig|1422.18.peg.55"/>
<dbReference type="InterPro" id="IPR041657">
    <property type="entry name" value="HTH_17"/>
</dbReference>
<dbReference type="Proteomes" id="UP000075424">
    <property type="component" value="Unassembled WGS sequence"/>
</dbReference>
<dbReference type="EMBL" id="LQYV01000009">
    <property type="protein sequence ID" value="KYD29791.1"/>
    <property type="molecule type" value="Genomic_DNA"/>
</dbReference>
<feature type="domain" description="Helix-turn-helix" evidence="1">
    <location>
        <begin position="12"/>
        <end position="61"/>
    </location>
</feature>
<accession>A0A150MZB1</accession>
<dbReference type="GO" id="GO:0003677">
    <property type="term" value="F:DNA binding"/>
    <property type="evidence" value="ECO:0007669"/>
    <property type="project" value="InterPro"/>
</dbReference>
<gene>
    <name evidence="2" type="ORF">B4109_1186</name>
</gene>
<proteinExistence type="predicted"/>
<organism evidence="2 3">
    <name type="scientific">Geobacillus stearothermophilus</name>
    <name type="common">Bacillus stearothermophilus</name>
    <dbReference type="NCBI Taxonomy" id="1422"/>
    <lineage>
        <taxon>Bacteria</taxon>
        <taxon>Bacillati</taxon>
        <taxon>Bacillota</taxon>
        <taxon>Bacilli</taxon>
        <taxon>Bacillales</taxon>
        <taxon>Anoxybacillaceae</taxon>
        <taxon>Geobacillus</taxon>
    </lineage>
</organism>
<comment type="caution">
    <text evidence="2">The sequence shown here is derived from an EMBL/GenBank/DDBJ whole genome shotgun (WGS) entry which is preliminary data.</text>
</comment>
<evidence type="ECO:0000313" key="2">
    <source>
        <dbReference type="EMBL" id="KYD29791.1"/>
    </source>
</evidence>
<dbReference type="Pfam" id="PF12728">
    <property type="entry name" value="HTH_17"/>
    <property type="match status" value="1"/>
</dbReference>